<evidence type="ECO:0000259" key="1">
    <source>
        <dbReference type="Pfam" id="PF11976"/>
    </source>
</evidence>
<gene>
    <name evidence="2" type="primary">SMT3_0</name>
    <name evidence="2" type="ORF">g.51857</name>
</gene>
<accession>A0A1D1ZDF9</accession>
<sequence>GARANLWQYPSAPTHTATVVEPTSPTAFLSALGTLIPGMEEVQEELEPLFDYSRVQPADFISLDEDDDLDSHPFSPDAKRKKFAKDVGKEDDKVVILDDDTGEGEVEEDWLPPPPPEVVNSSLELAEDSTLRELRLKKQELASFTRSAEDVMRAVIESAKRERKSLGKSDDLEPVVEEPVKPKVDRPKILISIQGKDGHKQFRVYKVFYWIQVLYQLAHTQSRSATPIRSWLLQDDKFERLFKMYANRINCNLECLVFCFDGDKVNPSATPHSLGLEEDDIIEVHIKSH</sequence>
<dbReference type="InterPro" id="IPR022617">
    <property type="entry name" value="Rad60/SUMO-like_dom"/>
</dbReference>
<proteinExistence type="predicted"/>
<dbReference type="CDD" id="cd01763">
    <property type="entry name" value="Ubl_SUMO_like"/>
    <property type="match status" value="1"/>
</dbReference>
<reference evidence="2" key="1">
    <citation type="submission" date="2015-07" db="EMBL/GenBank/DDBJ databases">
        <title>Transcriptome Assembly of Anthurium amnicola.</title>
        <authorList>
            <person name="Suzuki J."/>
        </authorList>
    </citation>
    <scope>NUCLEOTIDE SEQUENCE</scope>
</reference>
<dbReference type="PANTHER" id="PTHR47813:SF2">
    <property type="entry name" value="UBIQUITIN-LIKE SUPERFAMILY PROTEIN"/>
    <property type="match status" value="1"/>
</dbReference>
<dbReference type="SUPFAM" id="SSF54236">
    <property type="entry name" value="Ubiquitin-like"/>
    <property type="match status" value="1"/>
</dbReference>
<name>A0A1D1ZDF9_9ARAE</name>
<dbReference type="AlphaFoldDB" id="A0A1D1ZDF9"/>
<dbReference type="Gene3D" id="3.10.20.90">
    <property type="entry name" value="Phosphatidylinositol 3-kinase Catalytic Subunit, Chain A, domain 1"/>
    <property type="match status" value="1"/>
</dbReference>
<protein>
    <submittedName>
        <fullName evidence="2">Ubiquitin-like protein SMT3</fullName>
    </submittedName>
</protein>
<dbReference type="InterPro" id="IPR029071">
    <property type="entry name" value="Ubiquitin-like_domsf"/>
</dbReference>
<organism evidence="2">
    <name type="scientific">Anthurium amnicola</name>
    <dbReference type="NCBI Taxonomy" id="1678845"/>
    <lineage>
        <taxon>Eukaryota</taxon>
        <taxon>Viridiplantae</taxon>
        <taxon>Streptophyta</taxon>
        <taxon>Embryophyta</taxon>
        <taxon>Tracheophyta</taxon>
        <taxon>Spermatophyta</taxon>
        <taxon>Magnoliopsida</taxon>
        <taxon>Liliopsida</taxon>
        <taxon>Araceae</taxon>
        <taxon>Pothoideae</taxon>
        <taxon>Potheae</taxon>
        <taxon>Anthurium</taxon>
    </lineage>
</organism>
<feature type="non-terminal residue" evidence="2">
    <location>
        <position position="1"/>
    </location>
</feature>
<dbReference type="Pfam" id="PF11976">
    <property type="entry name" value="Rad60-SLD"/>
    <property type="match status" value="1"/>
</dbReference>
<dbReference type="EMBL" id="GDJX01003047">
    <property type="protein sequence ID" value="JAT64889.1"/>
    <property type="molecule type" value="Transcribed_RNA"/>
</dbReference>
<feature type="domain" description="Rad60/SUMO-like" evidence="1">
    <location>
        <begin position="235"/>
        <end position="286"/>
    </location>
</feature>
<evidence type="ECO:0000313" key="2">
    <source>
        <dbReference type="EMBL" id="JAT64889.1"/>
    </source>
</evidence>
<dbReference type="PANTHER" id="PTHR47813">
    <property type="entry name" value="UBIQUITIN-LIKE SUPERFAMILY PROTEIN"/>
    <property type="match status" value="1"/>
</dbReference>